<sequence>MDAKNSTKLLDFIPITIPFSPHLFSGKWANDFVSLLELKADYDYDSCPENRPIVLSTKFDFPELWGSFHEQYSRQIGSCYGFICILVGHFWDKTQSVYISNPLLGEYVKLSVPQWEKRNRDVVYGFCSGQSSGQHKVLRSVLKKYRGRPEVTELEVYTLGVDEKWRMSGEGPFPRRESFGNVTINGALHWMNDEDPRAKASIYSFDTGT</sequence>
<proteinExistence type="predicted"/>
<dbReference type="PANTHER" id="PTHR31111:SF44">
    <property type="entry name" value="F-BOX DOMAIN-CONTAINING PROTEIN"/>
    <property type="match status" value="1"/>
</dbReference>
<dbReference type="InterPro" id="IPR013187">
    <property type="entry name" value="F-box-assoc_dom_typ3"/>
</dbReference>
<comment type="caution">
    <text evidence="2">The sequence shown here is derived from an EMBL/GenBank/DDBJ whole genome shotgun (WGS) entry which is preliminary data.</text>
</comment>
<protein>
    <recommendedName>
        <fullName evidence="1">F-box associated beta-propeller type 3 domain-containing protein</fullName>
    </recommendedName>
</protein>
<name>A0AAE1SEC1_9SOLA</name>
<dbReference type="AlphaFoldDB" id="A0AAE1SEC1"/>
<dbReference type="Proteomes" id="UP001291623">
    <property type="component" value="Unassembled WGS sequence"/>
</dbReference>
<evidence type="ECO:0000313" key="2">
    <source>
        <dbReference type="EMBL" id="KAK4369179.1"/>
    </source>
</evidence>
<evidence type="ECO:0000259" key="1">
    <source>
        <dbReference type="Pfam" id="PF08268"/>
    </source>
</evidence>
<organism evidence="2 3">
    <name type="scientific">Anisodus tanguticus</name>
    <dbReference type="NCBI Taxonomy" id="243964"/>
    <lineage>
        <taxon>Eukaryota</taxon>
        <taxon>Viridiplantae</taxon>
        <taxon>Streptophyta</taxon>
        <taxon>Embryophyta</taxon>
        <taxon>Tracheophyta</taxon>
        <taxon>Spermatophyta</taxon>
        <taxon>Magnoliopsida</taxon>
        <taxon>eudicotyledons</taxon>
        <taxon>Gunneridae</taxon>
        <taxon>Pentapetalae</taxon>
        <taxon>asterids</taxon>
        <taxon>lamiids</taxon>
        <taxon>Solanales</taxon>
        <taxon>Solanaceae</taxon>
        <taxon>Solanoideae</taxon>
        <taxon>Hyoscyameae</taxon>
        <taxon>Anisodus</taxon>
    </lineage>
</organism>
<keyword evidence="3" id="KW-1185">Reference proteome</keyword>
<dbReference type="NCBIfam" id="TIGR01640">
    <property type="entry name" value="F_box_assoc_1"/>
    <property type="match status" value="1"/>
</dbReference>
<gene>
    <name evidence="2" type="ORF">RND71_012971</name>
</gene>
<reference evidence="2" key="1">
    <citation type="submission" date="2023-12" db="EMBL/GenBank/DDBJ databases">
        <title>Genome assembly of Anisodus tanguticus.</title>
        <authorList>
            <person name="Wang Y.-J."/>
        </authorList>
    </citation>
    <scope>NUCLEOTIDE SEQUENCE</scope>
    <source>
        <strain evidence="2">KB-2021</strain>
        <tissue evidence="2">Leaf</tissue>
    </source>
</reference>
<evidence type="ECO:0000313" key="3">
    <source>
        <dbReference type="Proteomes" id="UP001291623"/>
    </source>
</evidence>
<accession>A0AAE1SEC1</accession>
<dbReference type="EMBL" id="JAVYJV010000006">
    <property type="protein sequence ID" value="KAK4369179.1"/>
    <property type="molecule type" value="Genomic_DNA"/>
</dbReference>
<dbReference type="PANTHER" id="PTHR31111">
    <property type="entry name" value="BNAA05G37150D PROTEIN-RELATED"/>
    <property type="match status" value="1"/>
</dbReference>
<dbReference type="InterPro" id="IPR017451">
    <property type="entry name" value="F-box-assoc_interact_dom"/>
</dbReference>
<dbReference type="Pfam" id="PF08268">
    <property type="entry name" value="FBA_3"/>
    <property type="match status" value="1"/>
</dbReference>
<feature type="domain" description="F-box associated beta-propeller type 3" evidence="1">
    <location>
        <begin position="74"/>
        <end position="207"/>
    </location>
</feature>